<keyword evidence="4" id="KW-1185">Reference proteome</keyword>
<dbReference type="Pfam" id="PF12550">
    <property type="entry name" value="GCR1_C"/>
    <property type="match status" value="1"/>
</dbReference>
<evidence type="ECO:0000313" key="4">
    <source>
        <dbReference type="Proteomes" id="UP000650833"/>
    </source>
</evidence>
<dbReference type="GO" id="GO:0000978">
    <property type="term" value="F:RNA polymerase II cis-regulatory region sequence-specific DNA binding"/>
    <property type="evidence" value="ECO:0007669"/>
    <property type="project" value="TreeGrafter"/>
</dbReference>
<feature type="domain" description="Transcription activator GCR1-like" evidence="1">
    <location>
        <begin position="579"/>
        <end position="658"/>
    </location>
</feature>
<gene>
    <name evidence="3" type="ORF">INT46_008053</name>
</gene>
<dbReference type="InterPro" id="IPR031872">
    <property type="entry name" value="NDC10_II"/>
</dbReference>
<dbReference type="Gene3D" id="1.10.443.20">
    <property type="entry name" value="Centromere DNA-binding protein complex CBF3 subunit, domain 2"/>
    <property type="match status" value="1"/>
</dbReference>
<dbReference type="AlphaFoldDB" id="A0A8H7RHM9"/>
<dbReference type="PANTHER" id="PTHR37784:SF2">
    <property type="entry name" value="HIGH-OSMOLARITY-INDUCED TRANSCRIPTION PROTEIN 1"/>
    <property type="match status" value="1"/>
</dbReference>
<dbReference type="OrthoDB" id="2277573at2759"/>
<sequence>MNTQQNNNASSSNEQGIRRMIDNNVAMHRSNQMVLAESMIQRPINTIKAYSAKQAEWKQWCYGKGFSDGECVTDAKLSFFLDDFVTTRGRKLRKNADGTAIPLGKESVLSYVKAVSDLCTTQKALGWNPNGVARGPLVRTFIDTLEKKRAQSKRNAFEDRGKNTLNDGYSKIELEKISCYFLNEKNSPLGSRDRLCFLLSHSMLCRSQTTLGMQFSDLFSLKIENQGVTECVSLVATITFGKTNQHGKIEYGSTLRHRQVEVCSIGALATNLFSRFHYENEPFPDFTSRDRWYEICVVKGDDPSTPVHYSTQYKAYTEAFKRVGISTSKVTHANRKSALNMIAQEDVAGDQQRRVGRWGTDRMVGCYVSSLPVEAMKSLAGFSGRNVNYFLTRSSVIPPMSLQVLVFPDIEYWQDKFKNNDGVQEDIAGPNFLLLLSYLRVVFLQDSVVLKKAHPDYYLWSCSLFQTELYKNFEQQLLSALQEEEILFNPSQMMQRAMPELVSTLESGFSLMAASMQAMSASHSAELQKVNKPWSEIFALGNAFFNQGDGSLHIPSSNPVWNTIDTATSTPTVSSVPKYTLNRTIVTVTDVWREYTDGLCGGPSVEYLEKEFGTAWRKDRKESRFFSRRNEIYKAIKSKADAERTSCEEAARRIEERRSSLCISLDKMRSVIKDDSLNTSN</sequence>
<accession>A0A8H7RHM9</accession>
<dbReference type="EMBL" id="JAEPRC010000078">
    <property type="protein sequence ID" value="KAG2210670.1"/>
    <property type="molecule type" value="Genomic_DNA"/>
</dbReference>
<dbReference type="PANTHER" id="PTHR37784">
    <property type="entry name" value="PROTEIN MSN1"/>
    <property type="match status" value="1"/>
</dbReference>
<evidence type="ECO:0000313" key="3">
    <source>
        <dbReference type="EMBL" id="KAG2210670.1"/>
    </source>
</evidence>
<dbReference type="Proteomes" id="UP000650833">
    <property type="component" value="Unassembled WGS sequence"/>
</dbReference>
<reference evidence="3" key="1">
    <citation type="submission" date="2020-12" db="EMBL/GenBank/DDBJ databases">
        <title>Metabolic potential, ecology and presence of endohyphal bacteria is reflected in genomic diversity of Mucoromycotina.</title>
        <authorList>
            <person name="Muszewska A."/>
            <person name="Okrasinska A."/>
            <person name="Steczkiewicz K."/>
            <person name="Drgas O."/>
            <person name="Orlowska M."/>
            <person name="Perlinska-Lenart U."/>
            <person name="Aleksandrzak-Piekarczyk T."/>
            <person name="Szatraj K."/>
            <person name="Zielenkiewicz U."/>
            <person name="Pilsyk S."/>
            <person name="Malc E."/>
            <person name="Mieczkowski P."/>
            <person name="Kruszewska J.S."/>
            <person name="Biernat P."/>
            <person name="Pawlowska J."/>
        </authorList>
    </citation>
    <scope>NUCLEOTIDE SEQUENCE</scope>
    <source>
        <strain evidence="3">CBS 226.32</strain>
    </source>
</reference>
<dbReference type="GO" id="GO:0000981">
    <property type="term" value="F:DNA-binding transcription factor activity, RNA polymerase II-specific"/>
    <property type="evidence" value="ECO:0007669"/>
    <property type="project" value="TreeGrafter"/>
</dbReference>
<organism evidence="3 4">
    <name type="scientific">Mucor plumbeus</name>
    <dbReference type="NCBI Taxonomy" id="97098"/>
    <lineage>
        <taxon>Eukaryota</taxon>
        <taxon>Fungi</taxon>
        <taxon>Fungi incertae sedis</taxon>
        <taxon>Mucoromycota</taxon>
        <taxon>Mucoromycotina</taxon>
        <taxon>Mucoromycetes</taxon>
        <taxon>Mucorales</taxon>
        <taxon>Mucorineae</taxon>
        <taxon>Mucoraceae</taxon>
        <taxon>Mucor</taxon>
    </lineage>
</organism>
<protein>
    <submittedName>
        <fullName evidence="3">Uncharacterized protein</fullName>
    </submittedName>
</protein>
<name>A0A8H7RHM9_9FUNG</name>
<evidence type="ECO:0000259" key="1">
    <source>
        <dbReference type="Pfam" id="PF12550"/>
    </source>
</evidence>
<dbReference type="InterPro" id="IPR022210">
    <property type="entry name" value="TF_GCR1-like"/>
</dbReference>
<feature type="domain" description="Ndc10" evidence="2">
    <location>
        <begin position="162"/>
        <end position="470"/>
    </location>
</feature>
<proteinExistence type="predicted"/>
<dbReference type="InterPro" id="IPR038279">
    <property type="entry name" value="Ndc10_dom2_sf"/>
</dbReference>
<evidence type="ECO:0000259" key="2">
    <source>
        <dbReference type="Pfam" id="PF16787"/>
    </source>
</evidence>
<dbReference type="GO" id="GO:0060963">
    <property type="term" value="P:positive regulation of ribosomal protein gene transcription by RNA polymerase II"/>
    <property type="evidence" value="ECO:0007669"/>
    <property type="project" value="TreeGrafter"/>
</dbReference>
<dbReference type="InterPro" id="IPR052146">
    <property type="entry name" value="HOT1"/>
</dbReference>
<dbReference type="Pfam" id="PF16787">
    <property type="entry name" value="NDC10_II"/>
    <property type="match status" value="1"/>
</dbReference>
<comment type="caution">
    <text evidence="3">The sequence shown here is derived from an EMBL/GenBank/DDBJ whole genome shotgun (WGS) entry which is preliminary data.</text>
</comment>